<dbReference type="Pfam" id="PF08291">
    <property type="entry name" value="Peptidase_M15_3"/>
    <property type="match status" value="1"/>
</dbReference>
<dbReference type="EMBL" id="BARS01010238">
    <property type="protein sequence ID" value="GAF91317.1"/>
    <property type="molecule type" value="Genomic_DNA"/>
</dbReference>
<accession>X0TT15</accession>
<organism evidence="2">
    <name type="scientific">marine sediment metagenome</name>
    <dbReference type="NCBI Taxonomy" id="412755"/>
    <lineage>
        <taxon>unclassified sequences</taxon>
        <taxon>metagenomes</taxon>
        <taxon>ecological metagenomes</taxon>
    </lineage>
</organism>
<dbReference type="Gene3D" id="3.30.1380.10">
    <property type="match status" value="1"/>
</dbReference>
<comment type="caution">
    <text evidence="2">The sequence shown here is derived from an EMBL/GenBank/DDBJ whole genome shotgun (WGS) entry which is preliminary data.</text>
</comment>
<proteinExistence type="predicted"/>
<dbReference type="SUPFAM" id="SSF55166">
    <property type="entry name" value="Hedgehog/DD-peptidase"/>
    <property type="match status" value="1"/>
</dbReference>
<dbReference type="AlphaFoldDB" id="X0TT15"/>
<gene>
    <name evidence="2" type="ORF">S01H1_19032</name>
</gene>
<dbReference type="InterPro" id="IPR013230">
    <property type="entry name" value="Peptidase_M15A_C"/>
</dbReference>
<name>X0TT15_9ZZZZ</name>
<reference evidence="2" key="1">
    <citation type="journal article" date="2014" name="Front. Microbiol.">
        <title>High frequency of phylogenetically diverse reductive dehalogenase-homologous genes in deep subseafloor sedimentary metagenomes.</title>
        <authorList>
            <person name="Kawai M."/>
            <person name="Futagami T."/>
            <person name="Toyoda A."/>
            <person name="Takaki Y."/>
            <person name="Nishi S."/>
            <person name="Hori S."/>
            <person name="Arai W."/>
            <person name="Tsubouchi T."/>
            <person name="Morono Y."/>
            <person name="Uchiyama I."/>
            <person name="Ito T."/>
            <person name="Fujiyama A."/>
            <person name="Inagaki F."/>
            <person name="Takami H."/>
        </authorList>
    </citation>
    <scope>NUCLEOTIDE SEQUENCE</scope>
    <source>
        <strain evidence="2">Expedition CK06-06</strain>
    </source>
</reference>
<sequence length="105" mass="11942">VFVGGPIAINSFYRSPELNSAIGGSTSSQHCIGCALDIDDTYGYMSNAEMFNWIKANLDYDQMIWEFGTDVNPDWVHISYVSEDVNRNRCLEAYKENGKTKYRIL</sequence>
<dbReference type="InterPro" id="IPR009045">
    <property type="entry name" value="Zn_M74/Hedgehog-like"/>
</dbReference>
<feature type="domain" description="Peptidase M15A C-terminal" evidence="1">
    <location>
        <begin position="4"/>
        <end position="78"/>
    </location>
</feature>
<evidence type="ECO:0000259" key="1">
    <source>
        <dbReference type="Pfam" id="PF08291"/>
    </source>
</evidence>
<feature type="non-terminal residue" evidence="2">
    <location>
        <position position="1"/>
    </location>
</feature>
<protein>
    <recommendedName>
        <fullName evidence="1">Peptidase M15A C-terminal domain-containing protein</fullName>
    </recommendedName>
</protein>
<evidence type="ECO:0000313" key="2">
    <source>
        <dbReference type="EMBL" id="GAF91317.1"/>
    </source>
</evidence>